<dbReference type="Gene3D" id="3.80.10.10">
    <property type="entry name" value="Ribonuclease Inhibitor"/>
    <property type="match status" value="1"/>
</dbReference>
<protein>
    <recommendedName>
        <fullName evidence="6">LRRNT domain-containing protein</fullName>
    </recommendedName>
</protein>
<keyword evidence="3" id="KW-0732">Signal</keyword>
<dbReference type="Proteomes" id="UP000019118">
    <property type="component" value="Unassembled WGS sequence"/>
</dbReference>
<evidence type="ECO:0000313" key="5">
    <source>
        <dbReference type="Proteomes" id="UP000019118"/>
    </source>
</evidence>
<dbReference type="InterPro" id="IPR001611">
    <property type="entry name" value="Leu-rich_rpt"/>
</dbReference>
<organism evidence="4 5">
    <name type="scientific">Dendroctonus ponderosae</name>
    <name type="common">Mountain pine beetle</name>
    <dbReference type="NCBI Taxonomy" id="77166"/>
    <lineage>
        <taxon>Eukaryota</taxon>
        <taxon>Metazoa</taxon>
        <taxon>Ecdysozoa</taxon>
        <taxon>Arthropoda</taxon>
        <taxon>Hexapoda</taxon>
        <taxon>Insecta</taxon>
        <taxon>Pterygota</taxon>
        <taxon>Neoptera</taxon>
        <taxon>Endopterygota</taxon>
        <taxon>Coleoptera</taxon>
        <taxon>Polyphaga</taxon>
        <taxon>Cucujiformia</taxon>
        <taxon>Curculionidae</taxon>
        <taxon>Scolytinae</taxon>
        <taxon>Dendroctonus</taxon>
    </lineage>
</organism>
<feature type="chain" id="PRO_5043803897" description="LRRNT domain-containing protein" evidence="3">
    <location>
        <begin position="21"/>
        <end position="176"/>
    </location>
</feature>
<evidence type="ECO:0000256" key="2">
    <source>
        <dbReference type="ARBA" id="ARBA00022737"/>
    </source>
</evidence>
<feature type="signal peptide" evidence="3">
    <location>
        <begin position="1"/>
        <end position="20"/>
    </location>
</feature>
<dbReference type="AlphaFoldDB" id="A0AAR5QKI5"/>
<sequence length="176" mass="19767">MSRLWTALTSVLTLWGAVRGVGKQCPDLAANPSCHCYNFENGMYLECPAATVHTLKTLLEVIQSPVQSLSIYEPDKTLTKLPKNLFSHSAIIRKIHISQSNIEDLHEDSLLPLKPYLESFSLVSGRLKEIPQDAFKGLNRLNALDLQDNQITAIPAYTFYGLSLEKLSLKRNRLQN</sequence>
<dbReference type="PANTHER" id="PTHR24366">
    <property type="entry name" value="IG(IMMUNOGLOBULIN) AND LRR(LEUCINE RICH REPEAT) DOMAINS"/>
    <property type="match status" value="1"/>
</dbReference>
<evidence type="ECO:0008006" key="6">
    <source>
        <dbReference type="Google" id="ProtNLM"/>
    </source>
</evidence>
<dbReference type="PROSITE" id="PS51450">
    <property type="entry name" value="LRR"/>
    <property type="match status" value="1"/>
</dbReference>
<dbReference type="SUPFAM" id="SSF52058">
    <property type="entry name" value="L domain-like"/>
    <property type="match status" value="1"/>
</dbReference>
<accession>A0AAR5QKI5</accession>
<reference evidence="5" key="1">
    <citation type="journal article" date="2013" name="Genome Biol.">
        <title>Draft genome of the mountain pine beetle, Dendroctonus ponderosae Hopkins, a major forest pest.</title>
        <authorList>
            <person name="Keeling C.I."/>
            <person name="Yuen M.M."/>
            <person name="Liao N.Y."/>
            <person name="Docking T.R."/>
            <person name="Chan S.K."/>
            <person name="Taylor G.A."/>
            <person name="Palmquist D.L."/>
            <person name="Jackman S.D."/>
            <person name="Nguyen A."/>
            <person name="Li M."/>
            <person name="Henderson H."/>
            <person name="Janes J.K."/>
            <person name="Zhao Y."/>
            <person name="Pandoh P."/>
            <person name="Moore R."/>
            <person name="Sperling F.A."/>
            <person name="Huber D.P."/>
            <person name="Birol I."/>
            <person name="Jones S.J."/>
            <person name="Bohlmann J."/>
        </authorList>
    </citation>
    <scope>NUCLEOTIDE SEQUENCE</scope>
</reference>
<dbReference type="InterPro" id="IPR032675">
    <property type="entry name" value="LRR_dom_sf"/>
</dbReference>
<reference evidence="4" key="2">
    <citation type="submission" date="2024-08" db="UniProtKB">
        <authorList>
            <consortium name="EnsemblMetazoa"/>
        </authorList>
    </citation>
    <scope>IDENTIFICATION</scope>
</reference>
<evidence type="ECO:0000313" key="4">
    <source>
        <dbReference type="EnsemblMetazoa" id="XP_019773740.1"/>
    </source>
</evidence>
<keyword evidence="1" id="KW-0433">Leucine-rich repeat</keyword>
<dbReference type="EnsemblMetazoa" id="XM_019918181.1">
    <property type="protein sequence ID" value="XP_019773740.1"/>
    <property type="gene ID" value="LOC109546981"/>
</dbReference>
<keyword evidence="5" id="KW-1185">Reference proteome</keyword>
<proteinExistence type="predicted"/>
<dbReference type="Pfam" id="PF13855">
    <property type="entry name" value="LRR_8"/>
    <property type="match status" value="1"/>
</dbReference>
<keyword evidence="2" id="KW-0677">Repeat</keyword>
<evidence type="ECO:0000256" key="1">
    <source>
        <dbReference type="ARBA" id="ARBA00022614"/>
    </source>
</evidence>
<evidence type="ECO:0000256" key="3">
    <source>
        <dbReference type="SAM" id="SignalP"/>
    </source>
</evidence>
<name>A0AAR5QKI5_DENPD</name>